<dbReference type="Proteomes" id="UP001160148">
    <property type="component" value="Unassembled WGS sequence"/>
</dbReference>
<evidence type="ECO:0000313" key="3">
    <source>
        <dbReference type="Proteomes" id="UP001160148"/>
    </source>
</evidence>
<proteinExistence type="predicted"/>
<feature type="compositionally biased region" description="Basic and acidic residues" evidence="1">
    <location>
        <begin position="103"/>
        <end position="125"/>
    </location>
</feature>
<reference evidence="2 3" key="1">
    <citation type="submission" date="2023-01" db="EMBL/GenBank/DDBJ databases">
        <authorList>
            <person name="Whitehead M."/>
        </authorList>
    </citation>
    <scope>NUCLEOTIDE SEQUENCE [LARGE SCALE GENOMIC DNA]</scope>
</reference>
<evidence type="ECO:0000313" key="2">
    <source>
        <dbReference type="EMBL" id="CAI6358750.1"/>
    </source>
</evidence>
<gene>
    <name evidence="2" type="ORF">MEUPH1_LOCUS14237</name>
</gene>
<protein>
    <submittedName>
        <fullName evidence="2">Uncharacterized protein</fullName>
    </submittedName>
</protein>
<keyword evidence="3" id="KW-1185">Reference proteome</keyword>
<accession>A0AAV0WS64</accession>
<sequence>MIKIVMRTVLILQVVDDEDRDPMYGNDGKNISKCLFSGDEEYDHMYSNKDGKNNFSMGASNSTDLCNIINTDNRKHSFQSQPLLVEEHEDNICSKTISLESNLNRRESGSKSLEKPSSKMSHDDNQTPQHYEYLSTIQSSSSMSYTTPVTKYVHSTQKKESVSKKRTTEEQDNMNKKHICENADDQLKMMNKAIIGLKYEFKSVSYNIDSLQTMTKNIMDKLSSINSLPQSQDSDENNATFADTLWPIQNENELNEQERLLLKEDLSERNIIIK</sequence>
<feature type="region of interest" description="Disordered" evidence="1">
    <location>
        <begin position="148"/>
        <end position="175"/>
    </location>
</feature>
<comment type="caution">
    <text evidence="2">The sequence shown here is derived from an EMBL/GenBank/DDBJ whole genome shotgun (WGS) entry which is preliminary data.</text>
</comment>
<dbReference type="EMBL" id="CARXXK010000002">
    <property type="protein sequence ID" value="CAI6358750.1"/>
    <property type="molecule type" value="Genomic_DNA"/>
</dbReference>
<feature type="compositionally biased region" description="Basic and acidic residues" evidence="1">
    <location>
        <begin position="157"/>
        <end position="175"/>
    </location>
</feature>
<feature type="region of interest" description="Disordered" evidence="1">
    <location>
        <begin position="103"/>
        <end position="127"/>
    </location>
</feature>
<name>A0AAV0WS64_9HEMI</name>
<organism evidence="2 3">
    <name type="scientific">Macrosiphum euphorbiae</name>
    <name type="common">potato aphid</name>
    <dbReference type="NCBI Taxonomy" id="13131"/>
    <lineage>
        <taxon>Eukaryota</taxon>
        <taxon>Metazoa</taxon>
        <taxon>Ecdysozoa</taxon>
        <taxon>Arthropoda</taxon>
        <taxon>Hexapoda</taxon>
        <taxon>Insecta</taxon>
        <taxon>Pterygota</taxon>
        <taxon>Neoptera</taxon>
        <taxon>Paraneoptera</taxon>
        <taxon>Hemiptera</taxon>
        <taxon>Sternorrhyncha</taxon>
        <taxon>Aphidomorpha</taxon>
        <taxon>Aphidoidea</taxon>
        <taxon>Aphididae</taxon>
        <taxon>Macrosiphini</taxon>
        <taxon>Macrosiphum</taxon>
    </lineage>
</organism>
<dbReference type="AlphaFoldDB" id="A0AAV0WS64"/>
<evidence type="ECO:0000256" key="1">
    <source>
        <dbReference type="SAM" id="MobiDB-lite"/>
    </source>
</evidence>